<dbReference type="PROSITE" id="PS50878">
    <property type="entry name" value="RT_POL"/>
    <property type="match status" value="1"/>
</dbReference>
<accession>A0A2Z6N9J2</accession>
<protein>
    <recommendedName>
        <fullName evidence="2">Reverse transcriptase domain-containing protein</fullName>
    </recommendedName>
</protein>
<dbReference type="InterPro" id="IPR000477">
    <property type="entry name" value="RT_dom"/>
</dbReference>
<evidence type="ECO:0000313" key="4">
    <source>
        <dbReference type="Proteomes" id="UP000242715"/>
    </source>
</evidence>
<evidence type="ECO:0000313" key="3">
    <source>
        <dbReference type="EMBL" id="GAU33482.1"/>
    </source>
</evidence>
<dbReference type="SUPFAM" id="SSF54928">
    <property type="entry name" value="RNA-binding domain, RBD"/>
    <property type="match status" value="1"/>
</dbReference>
<organism evidence="3 4">
    <name type="scientific">Trifolium subterraneum</name>
    <name type="common">Subterranean clover</name>
    <dbReference type="NCBI Taxonomy" id="3900"/>
    <lineage>
        <taxon>Eukaryota</taxon>
        <taxon>Viridiplantae</taxon>
        <taxon>Streptophyta</taxon>
        <taxon>Embryophyta</taxon>
        <taxon>Tracheophyta</taxon>
        <taxon>Spermatophyta</taxon>
        <taxon>Magnoliopsida</taxon>
        <taxon>eudicotyledons</taxon>
        <taxon>Gunneridae</taxon>
        <taxon>Pentapetalae</taxon>
        <taxon>rosids</taxon>
        <taxon>fabids</taxon>
        <taxon>Fabales</taxon>
        <taxon>Fabaceae</taxon>
        <taxon>Papilionoideae</taxon>
        <taxon>50 kb inversion clade</taxon>
        <taxon>NPAAA clade</taxon>
        <taxon>Hologalegina</taxon>
        <taxon>IRL clade</taxon>
        <taxon>Trifolieae</taxon>
        <taxon>Trifolium</taxon>
    </lineage>
</organism>
<evidence type="ECO:0000259" key="2">
    <source>
        <dbReference type="PROSITE" id="PS50878"/>
    </source>
</evidence>
<dbReference type="InterPro" id="IPR035979">
    <property type="entry name" value="RBD_domain_sf"/>
</dbReference>
<dbReference type="InterPro" id="IPR052343">
    <property type="entry name" value="Retrotransposon-Effector_Assoc"/>
</dbReference>
<dbReference type="Gene3D" id="3.60.10.10">
    <property type="entry name" value="Endonuclease/exonuclease/phosphatase"/>
    <property type="match status" value="1"/>
</dbReference>
<feature type="region of interest" description="Disordered" evidence="1">
    <location>
        <begin position="519"/>
        <end position="546"/>
    </location>
</feature>
<feature type="compositionally biased region" description="Basic residues" evidence="1">
    <location>
        <begin position="519"/>
        <end position="540"/>
    </location>
</feature>
<dbReference type="PANTHER" id="PTHR46890:SF48">
    <property type="entry name" value="RNA-DIRECTED DNA POLYMERASE"/>
    <property type="match status" value="1"/>
</dbReference>
<dbReference type="GO" id="GO:0003676">
    <property type="term" value="F:nucleic acid binding"/>
    <property type="evidence" value="ECO:0007669"/>
    <property type="project" value="InterPro"/>
</dbReference>
<dbReference type="Pfam" id="PF00078">
    <property type="entry name" value="RVT_1"/>
    <property type="match status" value="1"/>
</dbReference>
<keyword evidence="4" id="KW-1185">Reference proteome</keyword>
<dbReference type="PANTHER" id="PTHR46890">
    <property type="entry name" value="NON-LTR RETROLELEMENT REVERSE TRANSCRIPTASE-LIKE PROTEIN-RELATED"/>
    <property type="match status" value="1"/>
</dbReference>
<evidence type="ECO:0000256" key="1">
    <source>
        <dbReference type="SAM" id="MobiDB-lite"/>
    </source>
</evidence>
<dbReference type="OrthoDB" id="418748at2759"/>
<dbReference type="EMBL" id="DF973528">
    <property type="protein sequence ID" value="GAU33482.1"/>
    <property type="molecule type" value="Genomic_DNA"/>
</dbReference>
<feature type="domain" description="Reverse transcriptase" evidence="2">
    <location>
        <begin position="968"/>
        <end position="1247"/>
    </location>
</feature>
<dbReference type="CDD" id="cd01650">
    <property type="entry name" value="RT_nLTR_like"/>
    <property type="match status" value="1"/>
</dbReference>
<dbReference type="CDD" id="cd00590">
    <property type="entry name" value="RRM_SF"/>
    <property type="match status" value="1"/>
</dbReference>
<sequence length="1647" mass="186554">MEVRYYSNDRYNAGTRKSRGCGRSLIHRQERFVYDDREVRSLVPVNKHSLSLNAAQGRNVIVHDNGDNNGSARVNSQATAVFYFTNFPKNLMFVDLKKGLEVCRILEDVYVSRYNNYRGQRFGFAKFLKVRDVEKLKKALNNVYFWDYRLFANVAKFDRFVRETGDVVEGVGCEGVDGKIFREKKIRRVACDVVVTGSVRKREIDLVKEEEVTCEREKEGATVVTVGEVECVVMKDARESEGVEVGNAEWKYLPLAEDIKWAEECVLAKIKQGFYFPAVQQSLLNSGLDELNIITLGGEKVSLYPRVNSRGEYLVETAADIIGMFMSDFKPWSLEADSVYERGAWVRCYGVPVHAWNDIFFAELAETQGRLLKIDDVTSNKERMDYARLLLVIPLVKEVNTTVQVLINNKVINIKICEVLDYGYGTDACLVECGDDNRSLCSGHTHMHDEEPMVDVLVHQLQEDCVKQKEVGSKPNRDVPQDFNNSNIPKRRVPIPSVFGLKKIARLSATDRNVLIRSLKKTKRQQAAKKSSRQSSKHKLGTSLTAGSGSIDKGTCSADWHNWVALHATEKKVHDDIVEVGKVIGVKCSNSFQALAGGSGRVRESVARKANDRCFINEEVIFNLANVYAPCEVQRRSVLWSDLDRKLHQDPNVAWCVLGDFNVIRSHEERVSRIYRGASEEFEPFNHFINNNALIDSPLCGRKFTWYRGDDHCPIQLCIDDQNWGPKPLRMLKCWSDIPGYVDFVSDKWSSFPVCGWSGYILKKKLKFIKAELRSWHLQHTANIDSRIQKANNRLAALDIIGEERRLLGEEVEELHSIPADILSLSKLQANMQWQKSRALWLKEGDANSKFFHGVMSSRRQSNTIGSLIVEGSTVDRVPEVREAVFHHFSHHFRKKLQHRFDISGLLFKTLTTEDSAGLVQPFLLDEIKEAVWDCDSFKCPGPDGINIGFLKDFWDLLKLDFLNFFSEFYHHGVLTKGLNSTFIVLIPKVDCPQRVADFRPIALVSSVYKVLSKVLANKLRRVMGGVVSQTQSAFIKGRQILDGILIANEIVDDAKRDKKELLMFKIDFEKAYDSVEWDYLDEVLCKMNFPCKWRVWMKECVSTATASVLVNGSPTDEFRFERGLRQVDPLSPFLFLLAAEGLNVMMSAMVSNNLFTPYGFGPQNEVQVSHLQFADDTLLVGVKNWANVRALKAVLVLFESVSGLKVIFHKSMLFGVNVVDSWLHEAAVVMGCKHGRLPFMYLGLHIGGDERKLQFWYPLVDRIRKRLSGWKCKNLSFGGRLISLKSVLSSIPVYFLSFFKAPSGGKVRFREGVGSSWWQALNRVRMGAGLADTRWLLDNISRKVGDGRNTSFWLDPWLDDDPLQRSFSRLFDLSENKEATVADMIVAGSGVGGVAWQWSRRLYAWEEELVGECVVSSERFLWLKAVPLKVNIFIWRLFLDRLPTMYSLHKRGVIDVNQLGHTLKFLSSFSRDQASSSLVRESLISEHQASSSLNLACAASCRNHSFTLSDLNSSDSAMALLVNSNYNNCNGRGEFNNKGKVWSSSKGGNHLRQQYFNCFCSGITQQGPSAQSNFHFTQEMYQGILEAMQQSKFGAQPQANSITTTPFALHSPSSTQTGFNCYICTSQFENCLESEAWVGAGQESFG</sequence>
<dbReference type="SUPFAM" id="SSF56219">
    <property type="entry name" value="DNase I-like"/>
    <property type="match status" value="1"/>
</dbReference>
<proteinExistence type="predicted"/>
<name>A0A2Z6N9J2_TRISU</name>
<reference evidence="4" key="1">
    <citation type="journal article" date="2017" name="Front. Plant Sci.">
        <title>Climate Clever Clovers: New Paradigm to Reduce the Environmental Footprint of Ruminants by Breeding Low Methanogenic Forages Utilizing Haplotype Variation.</title>
        <authorList>
            <person name="Kaur P."/>
            <person name="Appels R."/>
            <person name="Bayer P.E."/>
            <person name="Keeble-Gagnere G."/>
            <person name="Wang J."/>
            <person name="Hirakawa H."/>
            <person name="Shirasawa K."/>
            <person name="Vercoe P."/>
            <person name="Stefanova K."/>
            <person name="Durmic Z."/>
            <person name="Nichols P."/>
            <person name="Revell C."/>
            <person name="Isobe S.N."/>
            <person name="Edwards D."/>
            <person name="Erskine W."/>
        </authorList>
    </citation>
    <scope>NUCLEOTIDE SEQUENCE [LARGE SCALE GENOMIC DNA]</scope>
    <source>
        <strain evidence="4">cv. Daliak</strain>
    </source>
</reference>
<dbReference type="InterPro" id="IPR036691">
    <property type="entry name" value="Endo/exonu/phosph_ase_sf"/>
</dbReference>
<gene>
    <name evidence="3" type="ORF">TSUD_370940</name>
</gene>
<dbReference type="Proteomes" id="UP000242715">
    <property type="component" value="Unassembled WGS sequence"/>
</dbReference>